<dbReference type="GO" id="GO:0140359">
    <property type="term" value="F:ABC-type transporter activity"/>
    <property type="evidence" value="ECO:0007669"/>
    <property type="project" value="InterPro"/>
</dbReference>
<evidence type="ECO:0000256" key="3">
    <source>
        <dbReference type="ARBA" id="ARBA00022989"/>
    </source>
</evidence>
<keyword evidence="2 5" id="KW-0812">Transmembrane</keyword>
<dbReference type="EMBL" id="CP070499">
    <property type="protein sequence ID" value="QSB17473.1"/>
    <property type="molecule type" value="Genomic_DNA"/>
</dbReference>
<keyword evidence="3 5" id="KW-1133">Transmembrane helix</keyword>
<dbReference type="AlphaFoldDB" id="A0A895YQB2"/>
<organism evidence="7 8">
    <name type="scientific">Natronosporangium hydrolyticum</name>
    <dbReference type="NCBI Taxonomy" id="2811111"/>
    <lineage>
        <taxon>Bacteria</taxon>
        <taxon>Bacillati</taxon>
        <taxon>Actinomycetota</taxon>
        <taxon>Actinomycetes</taxon>
        <taxon>Micromonosporales</taxon>
        <taxon>Micromonosporaceae</taxon>
        <taxon>Natronosporangium</taxon>
    </lineage>
</organism>
<protein>
    <submittedName>
        <fullName evidence="7">ABC transporter permease</fullName>
    </submittedName>
</protein>
<keyword evidence="8" id="KW-1185">Reference proteome</keyword>
<feature type="domain" description="ABC-2 type transporter transmembrane" evidence="6">
    <location>
        <begin position="7"/>
        <end position="192"/>
    </location>
</feature>
<proteinExistence type="predicted"/>
<accession>A0A895YQB2</accession>
<dbReference type="PANTHER" id="PTHR43027:SF2">
    <property type="entry name" value="TRANSPORT PERMEASE PROTEIN"/>
    <property type="match status" value="1"/>
</dbReference>
<feature type="transmembrane region" description="Helical" evidence="5">
    <location>
        <begin position="234"/>
        <end position="255"/>
    </location>
</feature>
<reference evidence="7" key="1">
    <citation type="submission" date="2021-02" db="EMBL/GenBank/DDBJ databases">
        <title>Natrosporangium hydrolyticum gen. nov., sp. nov, a haloalkaliphilic actinobacterium from a soda solonchak soil.</title>
        <authorList>
            <person name="Sorokin D.Y."/>
            <person name="Khijniak T.V."/>
            <person name="Zakharycheva A.P."/>
            <person name="Boueva O.V."/>
            <person name="Ariskina E.V."/>
            <person name="Hahnke R.L."/>
            <person name="Bunk B."/>
            <person name="Sproer C."/>
            <person name="Schumann P."/>
            <person name="Evtushenko L.I."/>
            <person name="Kublanov I.V."/>
        </authorList>
    </citation>
    <scope>NUCLEOTIDE SEQUENCE</scope>
    <source>
        <strain evidence="7">DSM 106523</strain>
    </source>
</reference>
<feature type="transmembrane region" description="Helical" evidence="5">
    <location>
        <begin position="100"/>
        <end position="127"/>
    </location>
</feature>
<sequence>MSTLSRITVQEGKLFLREPSMVAFAVVFPTALLLVLGAVPALREPSEDFGGVRFVEVFAPSALILGVGVLALQHVPAIVANYRERGILRRISTTPVHPGLLLVAQLVVALLAAVASAVILILSAWLVLDVSPPQHPVGFAAAFLVGFAAVIAIGMVIAAWAPTPQLATGLSTLAYMVAMFAGGVFVPRFLLPEPLVRVGEYVPPGVQALLDAWSDAPAGVAGDPGVASAGPPELLHLGIMAAIAVALGSAAAKLFRWE</sequence>
<dbReference type="KEGG" id="nhy:JQS43_20705"/>
<feature type="transmembrane region" description="Helical" evidence="5">
    <location>
        <begin position="57"/>
        <end position="79"/>
    </location>
</feature>
<dbReference type="InterPro" id="IPR013525">
    <property type="entry name" value="ABC2_TM"/>
</dbReference>
<evidence type="ECO:0000259" key="6">
    <source>
        <dbReference type="Pfam" id="PF01061"/>
    </source>
</evidence>
<evidence type="ECO:0000256" key="2">
    <source>
        <dbReference type="ARBA" id="ARBA00022692"/>
    </source>
</evidence>
<name>A0A895YQB2_9ACTN</name>
<feature type="transmembrane region" description="Helical" evidence="5">
    <location>
        <begin position="139"/>
        <end position="161"/>
    </location>
</feature>
<evidence type="ECO:0000313" key="8">
    <source>
        <dbReference type="Proteomes" id="UP000662857"/>
    </source>
</evidence>
<comment type="subcellular location">
    <subcellularLocation>
        <location evidence="1">Membrane</location>
        <topology evidence="1">Multi-pass membrane protein</topology>
    </subcellularLocation>
</comment>
<dbReference type="GO" id="GO:0016020">
    <property type="term" value="C:membrane"/>
    <property type="evidence" value="ECO:0007669"/>
    <property type="project" value="UniProtKB-SubCell"/>
</dbReference>
<dbReference type="Pfam" id="PF01061">
    <property type="entry name" value="ABC2_membrane"/>
    <property type="match status" value="1"/>
</dbReference>
<feature type="transmembrane region" description="Helical" evidence="5">
    <location>
        <begin position="173"/>
        <end position="191"/>
    </location>
</feature>
<evidence type="ECO:0000256" key="4">
    <source>
        <dbReference type="ARBA" id="ARBA00023136"/>
    </source>
</evidence>
<evidence type="ECO:0000256" key="5">
    <source>
        <dbReference type="SAM" id="Phobius"/>
    </source>
</evidence>
<dbReference type="PANTHER" id="PTHR43027">
    <property type="entry name" value="DOXORUBICIN RESISTANCE ABC TRANSPORTER PERMEASE PROTEIN DRRC-RELATED"/>
    <property type="match status" value="1"/>
</dbReference>
<evidence type="ECO:0000256" key="1">
    <source>
        <dbReference type="ARBA" id="ARBA00004141"/>
    </source>
</evidence>
<keyword evidence="4 5" id="KW-0472">Membrane</keyword>
<evidence type="ECO:0000313" key="7">
    <source>
        <dbReference type="EMBL" id="QSB17473.1"/>
    </source>
</evidence>
<gene>
    <name evidence="7" type="ORF">JQS43_20705</name>
</gene>
<dbReference type="Proteomes" id="UP000662857">
    <property type="component" value="Chromosome"/>
</dbReference>
<dbReference type="InterPro" id="IPR052902">
    <property type="entry name" value="ABC-2_transporter"/>
</dbReference>
<feature type="transmembrane region" description="Helical" evidence="5">
    <location>
        <begin position="21"/>
        <end position="42"/>
    </location>
</feature>